<evidence type="ECO:0000313" key="3">
    <source>
        <dbReference type="EMBL" id="MBD2872403.1"/>
    </source>
</evidence>
<evidence type="ECO:0000259" key="2">
    <source>
        <dbReference type="Pfam" id="PF13439"/>
    </source>
</evidence>
<dbReference type="Proteomes" id="UP000632125">
    <property type="component" value="Unassembled WGS sequence"/>
</dbReference>
<dbReference type="CDD" id="cd03801">
    <property type="entry name" value="GT4_PimA-like"/>
    <property type="match status" value="1"/>
</dbReference>
<dbReference type="PANTHER" id="PTHR45947">
    <property type="entry name" value="SULFOQUINOVOSYL TRANSFERASE SQD2"/>
    <property type="match status" value="1"/>
</dbReference>
<name>A0A927H957_9BACL</name>
<dbReference type="Pfam" id="PF00534">
    <property type="entry name" value="Glycos_transf_1"/>
    <property type="match status" value="1"/>
</dbReference>
<evidence type="ECO:0000313" key="4">
    <source>
        <dbReference type="Proteomes" id="UP000632125"/>
    </source>
</evidence>
<feature type="domain" description="Glycosyl transferase family 1" evidence="1">
    <location>
        <begin position="183"/>
        <end position="357"/>
    </location>
</feature>
<sequence length="380" mass="41593">MYSMKILAIAPDKLPLPPIKGGSVEAVMDNIFTRMARTEQVTLVSCTHPKLPASSAAAGKKPAYVRFPYPSGTKYIDAVMAKLAKQKFDIVQIDNRPAFLPAIRKAFPKTPIILSLHSLHFLSQLSSKRGNEVLQHANGVTCVVSALADTFKAKYPAHAAKFKPILLGVDTAKFKPQSKAYKAKIRKKYGVADSYNLLFVGRIIPRKGLHTLVKAAAELRKDNPKVTIVAVGASWPGVKKETPYIRKVRLLAKELNVPIHFTGYISPDKVHEVYHLADIFVCPTEFKEGFACVNSEAMASGIPLVASARGGILEVVKHESSGLLVKAYKKPSAFAEAMARIMKDAALAAKLAKGGRARVVKHFSWNGTVKNLKAYYRSKM</sequence>
<feature type="domain" description="Glycosyltransferase subfamily 4-like N-terminal" evidence="2">
    <location>
        <begin position="24"/>
        <end position="172"/>
    </location>
</feature>
<proteinExistence type="predicted"/>
<dbReference type="EMBL" id="JACXIY010000047">
    <property type="protein sequence ID" value="MBD2872403.1"/>
    <property type="molecule type" value="Genomic_DNA"/>
</dbReference>
<keyword evidence="4" id="KW-1185">Reference proteome</keyword>
<dbReference type="Pfam" id="PF13439">
    <property type="entry name" value="Glyco_transf_4"/>
    <property type="match status" value="1"/>
</dbReference>
<dbReference type="InterPro" id="IPR001296">
    <property type="entry name" value="Glyco_trans_1"/>
</dbReference>
<gene>
    <name evidence="3" type="ORF">IDH41_27875</name>
</gene>
<accession>A0A927H957</accession>
<dbReference type="GO" id="GO:0016757">
    <property type="term" value="F:glycosyltransferase activity"/>
    <property type="evidence" value="ECO:0007669"/>
    <property type="project" value="InterPro"/>
</dbReference>
<dbReference type="PANTHER" id="PTHR45947:SF3">
    <property type="entry name" value="SULFOQUINOVOSYL TRANSFERASE SQD2"/>
    <property type="match status" value="1"/>
</dbReference>
<comment type="caution">
    <text evidence="3">The sequence shown here is derived from an EMBL/GenBank/DDBJ whole genome shotgun (WGS) entry which is preliminary data.</text>
</comment>
<reference evidence="3" key="1">
    <citation type="submission" date="2020-09" db="EMBL/GenBank/DDBJ databases">
        <title>A novel bacterium of genus Paenibacillus, isolated from South China Sea.</title>
        <authorList>
            <person name="Huang H."/>
            <person name="Mo K."/>
            <person name="Hu Y."/>
        </authorList>
    </citation>
    <scope>NUCLEOTIDE SEQUENCE</scope>
    <source>
        <strain evidence="3">IB182493</strain>
    </source>
</reference>
<dbReference type="AlphaFoldDB" id="A0A927H957"/>
<evidence type="ECO:0000259" key="1">
    <source>
        <dbReference type="Pfam" id="PF00534"/>
    </source>
</evidence>
<dbReference type="SUPFAM" id="SSF53756">
    <property type="entry name" value="UDP-Glycosyltransferase/glycogen phosphorylase"/>
    <property type="match status" value="1"/>
</dbReference>
<dbReference type="Gene3D" id="3.40.50.2000">
    <property type="entry name" value="Glycogen Phosphorylase B"/>
    <property type="match status" value="2"/>
</dbReference>
<dbReference type="InterPro" id="IPR050194">
    <property type="entry name" value="Glycosyltransferase_grp1"/>
</dbReference>
<organism evidence="3 4">
    <name type="scientific">Paenibacillus arenilitoris</name>
    <dbReference type="NCBI Taxonomy" id="2772299"/>
    <lineage>
        <taxon>Bacteria</taxon>
        <taxon>Bacillati</taxon>
        <taxon>Bacillota</taxon>
        <taxon>Bacilli</taxon>
        <taxon>Bacillales</taxon>
        <taxon>Paenibacillaceae</taxon>
        <taxon>Paenibacillus</taxon>
    </lineage>
</organism>
<dbReference type="InterPro" id="IPR028098">
    <property type="entry name" value="Glyco_trans_4-like_N"/>
</dbReference>
<protein>
    <submittedName>
        <fullName evidence="3">Glycosyltransferase family 4 protein</fullName>
    </submittedName>
</protein>